<reference evidence="1" key="1">
    <citation type="submission" date="2021-05" db="EMBL/GenBank/DDBJ databases">
        <authorList>
            <person name="Alioto T."/>
            <person name="Alioto T."/>
            <person name="Gomez Garrido J."/>
        </authorList>
    </citation>
    <scope>NUCLEOTIDE SEQUENCE</scope>
</reference>
<proteinExistence type="predicted"/>
<sequence>MISFREWFFFNSLHSTMHTAKPAKIALLKLKGFSGIVHRFSFFTYLLHNTWKNRSCNIPPPPLISLPPRTSRKGDYVRDASYVQQNHPPTFSFLHLPVKECGSNQ</sequence>
<organism evidence="1">
    <name type="scientific">Culex pipiens</name>
    <name type="common">House mosquito</name>
    <dbReference type="NCBI Taxonomy" id="7175"/>
    <lineage>
        <taxon>Eukaryota</taxon>
        <taxon>Metazoa</taxon>
        <taxon>Ecdysozoa</taxon>
        <taxon>Arthropoda</taxon>
        <taxon>Hexapoda</taxon>
        <taxon>Insecta</taxon>
        <taxon>Pterygota</taxon>
        <taxon>Neoptera</taxon>
        <taxon>Endopterygota</taxon>
        <taxon>Diptera</taxon>
        <taxon>Nematocera</taxon>
        <taxon>Culicoidea</taxon>
        <taxon>Culicidae</taxon>
        <taxon>Culicinae</taxon>
        <taxon>Culicini</taxon>
        <taxon>Culex</taxon>
        <taxon>Culex</taxon>
    </lineage>
</organism>
<protein>
    <submittedName>
        <fullName evidence="1">(northern house mosquito) hypothetical protein</fullName>
    </submittedName>
</protein>
<accession>A0A8D8A5J1</accession>
<dbReference type="EMBL" id="HBUE01015497">
    <property type="protein sequence ID" value="CAG6450350.1"/>
    <property type="molecule type" value="Transcribed_RNA"/>
</dbReference>
<name>A0A8D8A5J1_CULPI</name>
<evidence type="ECO:0000313" key="1">
    <source>
        <dbReference type="EMBL" id="CAG6450350.1"/>
    </source>
</evidence>
<dbReference type="AlphaFoldDB" id="A0A8D8A5J1"/>